<proteinExistence type="predicted"/>
<dbReference type="AlphaFoldDB" id="A0A7D5ZEE5"/>
<reference evidence="1 2" key="1">
    <citation type="submission" date="2020-07" db="EMBL/GenBank/DDBJ databases">
        <title>Telomere length de novo assembly of all 7 chromosomes of the fungus, Metarhizium brunneum, using a novel assembly pipeline.</title>
        <authorList>
            <person name="Saud z."/>
            <person name="Kortsinoglou A."/>
            <person name="Kouvelis V.N."/>
            <person name="Butt T.M."/>
        </authorList>
    </citation>
    <scope>NUCLEOTIDE SEQUENCE [LARGE SCALE GENOMIC DNA]</scope>
    <source>
        <strain evidence="1 2">4556</strain>
    </source>
</reference>
<sequence length="53" mass="6219">MLWSNKILYVVILLLGNVEHKEKKTLEKLAKNMDLAVLVKLALYLINRDKKPR</sequence>
<dbReference type="GeneID" id="90968225"/>
<organism evidence="1 2">
    <name type="scientific">Metarhizium brunneum</name>
    <dbReference type="NCBI Taxonomy" id="500148"/>
    <lineage>
        <taxon>Eukaryota</taxon>
        <taxon>Fungi</taxon>
        <taxon>Dikarya</taxon>
        <taxon>Ascomycota</taxon>
        <taxon>Pezizomycotina</taxon>
        <taxon>Sordariomycetes</taxon>
        <taxon>Hypocreomycetidae</taxon>
        <taxon>Hypocreales</taxon>
        <taxon>Clavicipitaceae</taxon>
        <taxon>Metarhizium</taxon>
    </lineage>
</organism>
<name>A0A7D5ZEE5_9HYPO</name>
<dbReference type="Proteomes" id="UP000510686">
    <property type="component" value="Chromosome 7"/>
</dbReference>
<protein>
    <submittedName>
        <fullName evidence="1">Uncharacterized protein</fullName>
    </submittedName>
</protein>
<evidence type="ECO:0000313" key="2">
    <source>
        <dbReference type="Proteomes" id="UP000510686"/>
    </source>
</evidence>
<gene>
    <name evidence="1" type="ORF">G6M90_00g107310</name>
</gene>
<accession>A0A7D5ZEE5</accession>
<dbReference type="EMBL" id="CP058938">
    <property type="protein sequence ID" value="QLI74609.1"/>
    <property type="molecule type" value="Genomic_DNA"/>
</dbReference>
<keyword evidence="2" id="KW-1185">Reference proteome</keyword>
<evidence type="ECO:0000313" key="1">
    <source>
        <dbReference type="EMBL" id="QLI74609.1"/>
    </source>
</evidence>
<dbReference type="RefSeq" id="XP_065987952.1">
    <property type="nucleotide sequence ID" value="XM_066131722.1"/>
</dbReference>
<dbReference type="KEGG" id="mbrn:90968225"/>